<evidence type="ECO:0000313" key="1">
    <source>
        <dbReference type="EMBL" id="KAK9720043.1"/>
    </source>
</evidence>
<dbReference type="AlphaFoldDB" id="A0AAW1KJ39"/>
<comment type="caution">
    <text evidence="1">The sequence shown here is derived from an EMBL/GenBank/DDBJ whole genome shotgun (WGS) entry which is preliminary data.</text>
</comment>
<dbReference type="Proteomes" id="UP001458880">
    <property type="component" value="Unassembled WGS sequence"/>
</dbReference>
<dbReference type="SUPFAM" id="SSF56672">
    <property type="entry name" value="DNA/RNA polymerases"/>
    <property type="match status" value="1"/>
</dbReference>
<dbReference type="GO" id="GO:0071897">
    <property type="term" value="P:DNA biosynthetic process"/>
    <property type="evidence" value="ECO:0007669"/>
    <property type="project" value="UniProtKB-ARBA"/>
</dbReference>
<sequence length="142" mass="16297">MNSEGIKVMPKREETVTKNIDEANELPDLFLIDGGNNLDIGKSEYLSEIENMIGKYYLKEPKETKIVTKIILADEIPVYQQPRRKNRSLQADYGMASKGHYTSKRFRLCMEWLQKGIIRPSVSDYASPIVLVKKKDGNTHMC</sequence>
<evidence type="ECO:0000313" key="2">
    <source>
        <dbReference type="Proteomes" id="UP001458880"/>
    </source>
</evidence>
<protein>
    <submittedName>
        <fullName evidence="1">Uncharacterized protein</fullName>
    </submittedName>
</protein>
<accession>A0AAW1KJ39</accession>
<dbReference type="InterPro" id="IPR043502">
    <property type="entry name" value="DNA/RNA_pol_sf"/>
</dbReference>
<dbReference type="Gene3D" id="3.10.10.10">
    <property type="entry name" value="HIV Type 1 Reverse Transcriptase, subunit A, domain 1"/>
    <property type="match status" value="1"/>
</dbReference>
<name>A0AAW1KJ39_POPJA</name>
<gene>
    <name evidence="1" type="ORF">QE152_g22301</name>
</gene>
<dbReference type="EMBL" id="JASPKY010000214">
    <property type="protein sequence ID" value="KAK9720043.1"/>
    <property type="molecule type" value="Genomic_DNA"/>
</dbReference>
<organism evidence="1 2">
    <name type="scientific">Popillia japonica</name>
    <name type="common">Japanese beetle</name>
    <dbReference type="NCBI Taxonomy" id="7064"/>
    <lineage>
        <taxon>Eukaryota</taxon>
        <taxon>Metazoa</taxon>
        <taxon>Ecdysozoa</taxon>
        <taxon>Arthropoda</taxon>
        <taxon>Hexapoda</taxon>
        <taxon>Insecta</taxon>
        <taxon>Pterygota</taxon>
        <taxon>Neoptera</taxon>
        <taxon>Endopterygota</taxon>
        <taxon>Coleoptera</taxon>
        <taxon>Polyphaga</taxon>
        <taxon>Scarabaeiformia</taxon>
        <taxon>Scarabaeidae</taxon>
        <taxon>Rutelinae</taxon>
        <taxon>Popillia</taxon>
    </lineage>
</organism>
<keyword evidence="2" id="KW-1185">Reference proteome</keyword>
<proteinExistence type="predicted"/>
<reference evidence="1 2" key="1">
    <citation type="journal article" date="2024" name="BMC Genomics">
        <title>De novo assembly and annotation of Popillia japonica's genome with initial clues to its potential as an invasive pest.</title>
        <authorList>
            <person name="Cucini C."/>
            <person name="Boschi S."/>
            <person name="Funari R."/>
            <person name="Cardaioli E."/>
            <person name="Iannotti N."/>
            <person name="Marturano G."/>
            <person name="Paoli F."/>
            <person name="Bruttini M."/>
            <person name="Carapelli A."/>
            <person name="Frati F."/>
            <person name="Nardi F."/>
        </authorList>
    </citation>
    <scope>NUCLEOTIDE SEQUENCE [LARGE SCALE GENOMIC DNA]</scope>
    <source>
        <strain evidence="1">DMR45628</strain>
    </source>
</reference>